<feature type="transmembrane region" description="Helical" evidence="6">
    <location>
        <begin position="227"/>
        <end position="250"/>
    </location>
</feature>
<sequence>MQTPVVNRSQRTSSGVTLAVVLLGVLVVAMSIAGTAIAVPEIGAELDASGAPLQWVVAAYNLTFAAFTLVFGSLGDLFGRRRTFVTGVVLFTAGSLASAVVTDIWLLDAARALAGIGGAAVMACGGAILASTFDGPARMRAFAAMGTMAGVGIAIGPFLSGWLVALLGWRVSFLVYVAAGVAALIGTLFVAESTSGERPRIDWAGMVAFVAGLSLVMFAIMEGPEAGWGAPAVLAALGGGAVLLVVFAIIESRVAQPVLDLSLVRNRRFMAWCLGTLTTSVGFLGVLVFLPTYLQGVNGASAGTAGLVMLMLTAPVLIAPLIGGRLVNKGVSPRLLITLALLLVTAGNAWLTVLHPGIGAAALLGPLLAIGLGMGLSFGITDGQAMDIVEPGRVGMAAGFLNTVRGGAEALVIAIFGSVLLTLTLARLGSGGLAAQVAAGDLSGGDREFLAAQFTDAWQATQWGVAALCLAATIIVWSLLAPGGARRPGPRLGEAREERAGSEA</sequence>
<dbReference type="RefSeq" id="WP_245929255.1">
    <property type="nucleotide sequence ID" value="NZ_PYGA01000039.1"/>
</dbReference>
<dbReference type="PANTHER" id="PTHR42718">
    <property type="entry name" value="MAJOR FACILITATOR SUPERFAMILY MULTIDRUG TRANSPORTER MFSC"/>
    <property type="match status" value="1"/>
</dbReference>
<proteinExistence type="predicted"/>
<organism evidence="8 9">
    <name type="scientific">Murinocardiopsis flavida</name>
    <dbReference type="NCBI Taxonomy" id="645275"/>
    <lineage>
        <taxon>Bacteria</taxon>
        <taxon>Bacillati</taxon>
        <taxon>Actinomycetota</taxon>
        <taxon>Actinomycetes</taxon>
        <taxon>Streptosporangiales</taxon>
        <taxon>Nocardiopsidaceae</taxon>
        <taxon>Murinocardiopsis</taxon>
    </lineage>
</organism>
<feature type="transmembrane region" description="Helical" evidence="6">
    <location>
        <begin position="84"/>
        <end position="106"/>
    </location>
</feature>
<dbReference type="CDD" id="cd17321">
    <property type="entry name" value="MFS_MMR_MDR_like"/>
    <property type="match status" value="1"/>
</dbReference>
<feature type="transmembrane region" description="Helical" evidence="6">
    <location>
        <begin position="203"/>
        <end position="221"/>
    </location>
</feature>
<feature type="region of interest" description="Disordered" evidence="5">
    <location>
        <begin position="484"/>
        <end position="504"/>
    </location>
</feature>
<dbReference type="Gene3D" id="1.20.1720.10">
    <property type="entry name" value="Multidrug resistance protein D"/>
    <property type="match status" value="1"/>
</dbReference>
<evidence type="ECO:0000256" key="6">
    <source>
        <dbReference type="SAM" id="Phobius"/>
    </source>
</evidence>
<feature type="transmembrane region" description="Helical" evidence="6">
    <location>
        <begin position="463"/>
        <end position="481"/>
    </location>
</feature>
<dbReference type="InterPro" id="IPR036259">
    <property type="entry name" value="MFS_trans_sf"/>
</dbReference>
<reference evidence="8 9" key="1">
    <citation type="submission" date="2018-03" db="EMBL/GenBank/DDBJ databases">
        <title>Genomic Encyclopedia of Archaeal and Bacterial Type Strains, Phase II (KMG-II): from individual species to whole genera.</title>
        <authorList>
            <person name="Goeker M."/>
        </authorList>
    </citation>
    <scope>NUCLEOTIDE SEQUENCE [LARGE SCALE GENOMIC DNA]</scope>
    <source>
        <strain evidence="8 9">DSM 45312</strain>
    </source>
</reference>
<dbReference type="GO" id="GO:0005886">
    <property type="term" value="C:plasma membrane"/>
    <property type="evidence" value="ECO:0007669"/>
    <property type="project" value="UniProtKB-SubCell"/>
</dbReference>
<dbReference type="EMBL" id="PYGA01000039">
    <property type="protein sequence ID" value="PSK84182.1"/>
    <property type="molecule type" value="Genomic_DNA"/>
</dbReference>
<feature type="compositionally biased region" description="Basic and acidic residues" evidence="5">
    <location>
        <begin position="493"/>
        <end position="504"/>
    </location>
</feature>
<evidence type="ECO:0000256" key="1">
    <source>
        <dbReference type="ARBA" id="ARBA00004651"/>
    </source>
</evidence>
<feature type="transmembrane region" description="Helical" evidence="6">
    <location>
        <begin position="16"/>
        <end position="39"/>
    </location>
</feature>
<gene>
    <name evidence="8" type="ORF">CLV63_1391</name>
</gene>
<keyword evidence="2 6" id="KW-0812">Transmembrane</keyword>
<accession>A0A2P8CGZ8</accession>
<evidence type="ECO:0000259" key="7">
    <source>
        <dbReference type="PROSITE" id="PS50850"/>
    </source>
</evidence>
<comment type="caution">
    <text evidence="8">The sequence shown here is derived from an EMBL/GenBank/DDBJ whole genome shotgun (WGS) entry which is preliminary data.</text>
</comment>
<dbReference type="InterPro" id="IPR020846">
    <property type="entry name" value="MFS_dom"/>
</dbReference>
<feature type="transmembrane region" description="Helical" evidence="6">
    <location>
        <begin position="142"/>
        <end position="167"/>
    </location>
</feature>
<protein>
    <submittedName>
        <fullName evidence="8">Sugar phosphate permease</fullName>
    </submittedName>
</protein>
<evidence type="ECO:0000313" key="9">
    <source>
        <dbReference type="Proteomes" id="UP000240542"/>
    </source>
</evidence>
<dbReference type="Gene3D" id="1.20.1250.20">
    <property type="entry name" value="MFS general substrate transporter like domains"/>
    <property type="match status" value="1"/>
</dbReference>
<feature type="transmembrane region" description="Helical" evidence="6">
    <location>
        <begin position="271"/>
        <end position="294"/>
    </location>
</feature>
<evidence type="ECO:0000256" key="4">
    <source>
        <dbReference type="ARBA" id="ARBA00023136"/>
    </source>
</evidence>
<keyword evidence="3 6" id="KW-1133">Transmembrane helix</keyword>
<feature type="transmembrane region" description="Helical" evidence="6">
    <location>
        <begin position="173"/>
        <end position="191"/>
    </location>
</feature>
<evidence type="ECO:0000256" key="5">
    <source>
        <dbReference type="SAM" id="MobiDB-lite"/>
    </source>
</evidence>
<feature type="transmembrane region" description="Helical" evidence="6">
    <location>
        <begin position="410"/>
        <end position="428"/>
    </location>
</feature>
<name>A0A2P8CGZ8_9ACTN</name>
<dbReference type="AlphaFoldDB" id="A0A2P8CGZ8"/>
<dbReference type="SUPFAM" id="SSF103473">
    <property type="entry name" value="MFS general substrate transporter"/>
    <property type="match status" value="1"/>
</dbReference>
<dbReference type="PANTHER" id="PTHR42718:SF49">
    <property type="entry name" value="EXPORT PROTEIN"/>
    <property type="match status" value="1"/>
</dbReference>
<evidence type="ECO:0000313" key="8">
    <source>
        <dbReference type="EMBL" id="PSK84182.1"/>
    </source>
</evidence>
<feature type="transmembrane region" description="Helical" evidence="6">
    <location>
        <begin position="300"/>
        <end position="323"/>
    </location>
</feature>
<dbReference type="GO" id="GO:0022857">
    <property type="term" value="F:transmembrane transporter activity"/>
    <property type="evidence" value="ECO:0007669"/>
    <property type="project" value="InterPro"/>
</dbReference>
<dbReference type="Pfam" id="PF07690">
    <property type="entry name" value="MFS_1"/>
    <property type="match status" value="1"/>
</dbReference>
<evidence type="ECO:0000256" key="3">
    <source>
        <dbReference type="ARBA" id="ARBA00022989"/>
    </source>
</evidence>
<dbReference type="Proteomes" id="UP000240542">
    <property type="component" value="Unassembled WGS sequence"/>
</dbReference>
<keyword evidence="9" id="KW-1185">Reference proteome</keyword>
<dbReference type="InterPro" id="IPR011701">
    <property type="entry name" value="MFS"/>
</dbReference>
<feature type="domain" description="Major facilitator superfamily (MFS) profile" evidence="7">
    <location>
        <begin position="17"/>
        <end position="484"/>
    </location>
</feature>
<keyword evidence="4 6" id="KW-0472">Membrane</keyword>
<feature type="transmembrane region" description="Helical" evidence="6">
    <location>
        <begin position="359"/>
        <end position="380"/>
    </location>
</feature>
<dbReference type="PROSITE" id="PS50850">
    <property type="entry name" value="MFS"/>
    <property type="match status" value="1"/>
</dbReference>
<feature type="transmembrane region" description="Helical" evidence="6">
    <location>
        <begin position="112"/>
        <end position="130"/>
    </location>
</feature>
<comment type="subcellular location">
    <subcellularLocation>
        <location evidence="1">Cell membrane</location>
        <topology evidence="1">Multi-pass membrane protein</topology>
    </subcellularLocation>
</comment>
<evidence type="ECO:0000256" key="2">
    <source>
        <dbReference type="ARBA" id="ARBA00022692"/>
    </source>
</evidence>
<feature type="transmembrane region" description="Helical" evidence="6">
    <location>
        <begin position="335"/>
        <end position="353"/>
    </location>
</feature>
<feature type="transmembrane region" description="Helical" evidence="6">
    <location>
        <begin position="51"/>
        <end position="72"/>
    </location>
</feature>